<protein>
    <submittedName>
        <fullName evidence="3">2-iminobutanoate/2-iminopropanoate deaminase</fullName>
    </submittedName>
</protein>
<dbReference type="CDD" id="cd00448">
    <property type="entry name" value="YjgF_YER057c_UK114_family"/>
    <property type="match status" value="1"/>
</dbReference>
<keyword evidence="4" id="KW-1185">Reference proteome</keyword>
<dbReference type="PANTHER" id="PTHR11803">
    <property type="entry name" value="2-IMINOBUTANOATE/2-IMINOPROPANOATE DEAMINASE RIDA"/>
    <property type="match status" value="1"/>
</dbReference>
<evidence type="ECO:0000313" key="4">
    <source>
        <dbReference type="Proteomes" id="UP000198504"/>
    </source>
</evidence>
<gene>
    <name evidence="3" type="ORF">SAMN05421756_102428</name>
</gene>
<proteinExistence type="inferred from homology"/>
<dbReference type="EMBL" id="FOFA01000002">
    <property type="protein sequence ID" value="SEQ08144.1"/>
    <property type="molecule type" value="Genomic_DNA"/>
</dbReference>
<dbReference type="FunFam" id="3.30.1330.40:FF:000001">
    <property type="entry name" value="L-PSP family endoribonuclease"/>
    <property type="match status" value="1"/>
</dbReference>
<dbReference type="GO" id="GO:0005829">
    <property type="term" value="C:cytosol"/>
    <property type="evidence" value="ECO:0007669"/>
    <property type="project" value="TreeGrafter"/>
</dbReference>
<dbReference type="InterPro" id="IPR035959">
    <property type="entry name" value="RutC-like_sf"/>
</dbReference>
<dbReference type="OrthoDB" id="8684161at2"/>
<name>A0A1H9D3X6_9ACTN</name>
<dbReference type="RefSeq" id="WP_091178291.1">
    <property type="nucleotide sequence ID" value="NZ_FOFA01000002.1"/>
</dbReference>
<dbReference type="SUPFAM" id="SSF55298">
    <property type="entry name" value="YjgF-like"/>
    <property type="match status" value="1"/>
</dbReference>
<dbReference type="InterPro" id="IPR006056">
    <property type="entry name" value="RidA"/>
</dbReference>
<comment type="similarity">
    <text evidence="1">Belongs to the RutC family.</text>
</comment>
<dbReference type="STRING" id="1036181.SAMN05421756_102428"/>
<feature type="region of interest" description="Disordered" evidence="2">
    <location>
        <begin position="1"/>
        <end position="21"/>
    </location>
</feature>
<evidence type="ECO:0000256" key="2">
    <source>
        <dbReference type="SAM" id="MobiDB-lite"/>
    </source>
</evidence>
<feature type="compositionally biased region" description="Pro residues" evidence="2">
    <location>
        <begin position="1"/>
        <end position="17"/>
    </location>
</feature>
<dbReference type="InterPro" id="IPR006175">
    <property type="entry name" value="YjgF/YER057c/UK114"/>
</dbReference>
<reference evidence="4" key="1">
    <citation type="submission" date="2016-10" db="EMBL/GenBank/DDBJ databases">
        <authorList>
            <person name="Varghese N."/>
            <person name="Submissions S."/>
        </authorList>
    </citation>
    <scope>NUCLEOTIDE SEQUENCE [LARGE SCALE GENOMIC DNA]</scope>
    <source>
        <strain evidence="4">CGMCC 4.6856</strain>
    </source>
</reference>
<evidence type="ECO:0000256" key="1">
    <source>
        <dbReference type="ARBA" id="ARBA00010552"/>
    </source>
</evidence>
<dbReference type="Proteomes" id="UP000198504">
    <property type="component" value="Unassembled WGS sequence"/>
</dbReference>
<organism evidence="3 4">
    <name type="scientific">Microlunatus flavus</name>
    <dbReference type="NCBI Taxonomy" id="1036181"/>
    <lineage>
        <taxon>Bacteria</taxon>
        <taxon>Bacillati</taxon>
        <taxon>Actinomycetota</taxon>
        <taxon>Actinomycetes</taxon>
        <taxon>Propionibacteriales</taxon>
        <taxon>Propionibacteriaceae</taxon>
        <taxon>Microlunatus</taxon>
    </lineage>
</organism>
<accession>A0A1H9D3X6</accession>
<sequence length="128" mass="13362">MSSTPAAPPGGPEPLGPYSPSVLARGELTFVSGQTPVDPTTGRLVEGDFARQVEQAFANVSAVLATTGLALDQVVKVTVFLRSMDDFAALNAAYERVFTPPYPARTTVAVAGLPLDARVEIEVFAARG</sequence>
<evidence type="ECO:0000313" key="3">
    <source>
        <dbReference type="EMBL" id="SEQ08144.1"/>
    </source>
</evidence>
<dbReference type="AlphaFoldDB" id="A0A1H9D3X6"/>
<dbReference type="Pfam" id="PF01042">
    <property type="entry name" value="Ribonuc_L-PSP"/>
    <property type="match status" value="1"/>
</dbReference>
<dbReference type="Gene3D" id="3.30.1330.40">
    <property type="entry name" value="RutC-like"/>
    <property type="match status" value="1"/>
</dbReference>
<dbReference type="NCBIfam" id="TIGR00004">
    <property type="entry name" value="Rid family detoxifying hydrolase"/>
    <property type="match status" value="1"/>
</dbReference>
<dbReference type="GO" id="GO:0019239">
    <property type="term" value="F:deaminase activity"/>
    <property type="evidence" value="ECO:0007669"/>
    <property type="project" value="TreeGrafter"/>
</dbReference>
<dbReference type="PANTHER" id="PTHR11803:SF39">
    <property type="entry name" value="2-IMINOBUTANOATE_2-IMINOPROPANOATE DEAMINASE"/>
    <property type="match status" value="1"/>
</dbReference>